<organism evidence="1 2">
    <name type="scientific">Ixodes persulcatus</name>
    <name type="common">Taiga tick</name>
    <dbReference type="NCBI Taxonomy" id="34615"/>
    <lineage>
        <taxon>Eukaryota</taxon>
        <taxon>Metazoa</taxon>
        <taxon>Ecdysozoa</taxon>
        <taxon>Arthropoda</taxon>
        <taxon>Chelicerata</taxon>
        <taxon>Arachnida</taxon>
        <taxon>Acari</taxon>
        <taxon>Parasitiformes</taxon>
        <taxon>Ixodida</taxon>
        <taxon>Ixodoidea</taxon>
        <taxon>Ixodidae</taxon>
        <taxon>Ixodinae</taxon>
        <taxon>Ixodes</taxon>
    </lineage>
</organism>
<accession>A0AC60QT33</accession>
<proteinExistence type="predicted"/>
<evidence type="ECO:0000313" key="1">
    <source>
        <dbReference type="EMBL" id="KAG0439700.1"/>
    </source>
</evidence>
<sequence length="301" mass="32703">MQTDFSDLLTLAIAADAFAWPPLQREAEMATIQRDAPYDAPLEPSVVPTPLRTGAVAPGSSLNAPAPPPAQREAYRSPLRETAAAPHLTLLENAARVIESLTASAALEPRCAWSGDTPSRAPRRYDSANYAEDRGRDTYAISDRALDLYSYGRRTSRPTPQFRTTDSRPNEAARQEETRLPQGQRADVVELGPGSAIFIESSQLKSIETYSKTATATARGLLAAVFTQQALVICSVKGQRAKGSHRPSEQRPPLDVAAVTAILSHTKAMCKCRGWDYNEKVILLSLGTKLSEMRSGVKQLV</sequence>
<dbReference type="EMBL" id="JABSTQ010005277">
    <property type="protein sequence ID" value="KAG0439700.1"/>
    <property type="molecule type" value="Genomic_DNA"/>
</dbReference>
<keyword evidence="2" id="KW-1185">Reference proteome</keyword>
<comment type="caution">
    <text evidence="1">The sequence shown here is derived from an EMBL/GenBank/DDBJ whole genome shotgun (WGS) entry which is preliminary data.</text>
</comment>
<reference evidence="1 2" key="1">
    <citation type="journal article" date="2020" name="Cell">
        <title>Large-Scale Comparative Analyses of Tick Genomes Elucidate Their Genetic Diversity and Vector Capacities.</title>
        <authorList>
            <consortium name="Tick Genome and Microbiome Consortium (TIGMIC)"/>
            <person name="Jia N."/>
            <person name="Wang J."/>
            <person name="Shi W."/>
            <person name="Du L."/>
            <person name="Sun Y."/>
            <person name="Zhan W."/>
            <person name="Jiang J.F."/>
            <person name="Wang Q."/>
            <person name="Zhang B."/>
            <person name="Ji P."/>
            <person name="Bell-Sakyi L."/>
            <person name="Cui X.M."/>
            <person name="Yuan T.T."/>
            <person name="Jiang B.G."/>
            <person name="Yang W.F."/>
            <person name="Lam T.T."/>
            <person name="Chang Q.C."/>
            <person name="Ding S.J."/>
            <person name="Wang X.J."/>
            <person name="Zhu J.G."/>
            <person name="Ruan X.D."/>
            <person name="Zhao L."/>
            <person name="Wei J.T."/>
            <person name="Ye R.Z."/>
            <person name="Que T.C."/>
            <person name="Du C.H."/>
            <person name="Zhou Y.H."/>
            <person name="Cheng J.X."/>
            <person name="Dai P.F."/>
            <person name="Guo W.B."/>
            <person name="Han X.H."/>
            <person name="Huang E.J."/>
            <person name="Li L.F."/>
            <person name="Wei W."/>
            <person name="Gao Y.C."/>
            <person name="Liu J.Z."/>
            <person name="Shao H.Z."/>
            <person name="Wang X."/>
            <person name="Wang C.C."/>
            <person name="Yang T.C."/>
            <person name="Huo Q.B."/>
            <person name="Li W."/>
            <person name="Chen H.Y."/>
            <person name="Chen S.E."/>
            <person name="Zhou L.G."/>
            <person name="Ni X.B."/>
            <person name="Tian J.H."/>
            <person name="Sheng Y."/>
            <person name="Liu T."/>
            <person name="Pan Y.S."/>
            <person name="Xia L.Y."/>
            <person name="Li J."/>
            <person name="Zhao F."/>
            <person name="Cao W.C."/>
        </authorList>
    </citation>
    <scope>NUCLEOTIDE SEQUENCE [LARGE SCALE GENOMIC DNA]</scope>
    <source>
        <strain evidence="1">Iper-2018</strain>
    </source>
</reference>
<gene>
    <name evidence="1" type="ORF">HPB47_016559</name>
</gene>
<protein>
    <submittedName>
        <fullName evidence="1">Uncharacterized protein</fullName>
    </submittedName>
</protein>
<dbReference type="Proteomes" id="UP000805193">
    <property type="component" value="Unassembled WGS sequence"/>
</dbReference>
<evidence type="ECO:0000313" key="2">
    <source>
        <dbReference type="Proteomes" id="UP000805193"/>
    </source>
</evidence>
<name>A0AC60QT33_IXOPE</name>